<keyword evidence="3" id="KW-1185">Reference proteome</keyword>
<dbReference type="Gene3D" id="3.30.300.30">
    <property type="match status" value="1"/>
</dbReference>
<protein>
    <submittedName>
        <fullName evidence="2">AMP-dependent acyl-CoA synthetase</fullName>
    </submittedName>
</protein>
<dbReference type="InterPro" id="IPR042099">
    <property type="entry name" value="ANL_N_sf"/>
</dbReference>
<dbReference type="Pfam" id="PF00501">
    <property type="entry name" value="AMP-binding"/>
    <property type="match status" value="1"/>
</dbReference>
<sequence length="444" mass="46983">MNLLHPGARVLDAETGATLSPGEVDAAAAAFAQLPPGIVFALTPTELGAVARYLGALAAGRPIALLDPELDPEVLHALVERFGPVQVTGVSSAPPADYRAEGDTWLRETPAIEPHPDLALLLTTSGSTGNPKLVRLSRAAVEANAAAIADSLEITPDDVAPTTLPLFYTYGLSVLNSHLLRGATVVLERGGILQRGFWTVVAERGITTLAAVPYQYEMLRRLRFDPAAHPKLRTLTQAGGRLRTELVQDFAERMATVGGRLFVMYGQTEATARMAVLPPDRIKDKLGSAGLPIPGGSFSVDSDEVVFTGPNVMMGYADSAADLAKPDELGGILRTGDLGHLDDEGFLFLTGRLKRIGKVFGVRVNLDDVERTLAAHGAIAAVAGDDKLHVFVEGADADRARAIRGELAAFLGTHFTGLDVRGIDALPLLPTGKVDYRSLEARAV</sequence>
<gene>
    <name evidence="2" type="ORF">Ahu01nite_029220</name>
</gene>
<dbReference type="Proteomes" id="UP000603200">
    <property type="component" value="Unassembled WGS sequence"/>
</dbReference>
<proteinExistence type="predicted"/>
<reference evidence="2 3" key="1">
    <citation type="submission" date="2021-01" db="EMBL/GenBank/DDBJ databases">
        <title>Whole genome shotgun sequence of Actinoplanes humidus NBRC 14915.</title>
        <authorList>
            <person name="Komaki H."/>
            <person name="Tamura T."/>
        </authorList>
    </citation>
    <scope>NUCLEOTIDE SEQUENCE [LARGE SCALE GENOMIC DNA]</scope>
    <source>
        <strain evidence="2 3">NBRC 14915</strain>
    </source>
</reference>
<dbReference type="PROSITE" id="PS00455">
    <property type="entry name" value="AMP_BINDING"/>
    <property type="match status" value="1"/>
</dbReference>
<dbReference type="EMBL" id="BOMN01000033">
    <property type="protein sequence ID" value="GIE19820.1"/>
    <property type="molecule type" value="Genomic_DNA"/>
</dbReference>
<dbReference type="InterPro" id="IPR045851">
    <property type="entry name" value="AMP-bd_C_sf"/>
</dbReference>
<dbReference type="SUPFAM" id="SSF56801">
    <property type="entry name" value="Acetyl-CoA synthetase-like"/>
    <property type="match status" value="1"/>
</dbReference>
<evidence type="ECO:0000313" key="3">
    <source>
        <dbReference type="Proteomes" id="UP000603200"/>
    </source>
</evidence>
<evidence type="ECO:0000259" key="1">
    <source>
        <dbReference type="Pfam" id="PF00501"/>
    </source>
</evidence>
<dbReference type="Gene3D" id="3.40.50.12780">
    <property type="entry name" value="N-terminal domain of ligase-like"/>
    <property type="match status" value="1"/>
</dbReference>
<organism evidence="2 3">
    <name type="scientific">Winogradskya humida</name>
    <dbReference type="NCBI Taxonomy" id="113566"/>
    <lineage>
        <taxon>Bacteria</taxon>
        <taxon>Bacillati</taxon>
        <taxon>Actinomycetota</taxon>
        <taxon>Actinomycetes</taxon>
        <taxon>Micromonosporales</taxon>
        <taxon>Micromonosporaceae</taxon>
        <taxon>Winogradskya</taxon>
    </lineage>
</organism>
<name>A0ABQ3ZMK5_9ACTN</name>
<accession>A0ABQ3ZMK5</accession>
<feature type="domain" description="AMP-dependent synthetase/ligase" evidence="1">
    <location>
        <begin position="71"/>
        <end position="316"/>
    </location>
</feature>
<evidence type="ECO:0000313" key="2">
    <source>
        <dbReference type="EMBL" id="GIE19820.1"/>
    </source>
</evidence>
<dbReference type="PANTHER" id="PTHR43201">
    <property type="entry name" value="ACYL-COA SYNTHETASE"/>
    <property type="match status" value="1"/>
</dbReference>
<dbReference type="InterPro" id="IPR000873">
    <property type="entry name" value="AMP-dep_synth/lig_dom"/>
</dbReference>
<dbReference type="InterPro" id="IPR020845">
    <property type="entry name" value="AMP-binding_CS"/>
</dbReference>
<dbReference type="RefSeq" id="WP_203837028.1">
    <property type="nucleotide sequence ID" value="NZ_BAAATV010000006.1"/>
</dbReference>
<dbReference type="PANTHER" id="PTHR43201:SF32">
    <property type="entry name" value="2-SUCCINYLBENZOATE--COA LIGASE, CHLOROPLASTIC_PEROXISOMAL"/>
    <property type="match status" value="1"/>
</dbReference>
<comment type="caution">
    <text evidence="2">The sequence shown here is derived from an EMBL/GenBank/DDBJ whole genome shotgun (WGS) entry which is preliminary data.</text>
</comment>